<gene>
    <name evidence="4" type="ORF">Bpfe_018367</name>
</gene>
<keyword evidence="1 2" id="KW-0371">Homeobox</keyword>
<dbReference type="InterPro" id="IPR001356">
    <property type="entry name" value="HD"/>
</dbReference>
<keyword evidence="1 2" id="KW-0238">DNA-binding</keyword>
<dbReference type="Gene3D" id="1.10.10.60">
    <property type="entry name" value="Homeodomain-like"/>
    <property type="match status" value="1"/>
</dbReference>
<protein>
    <submittedName>
        <fullName evidence="4">Homeobox protein MSH-D</fullName>
    </submittedName>
</protein>
<feature type="DNA-binding region" description="Homeobox" evidence="1">
    <location>
        <begin position="32"/>
        <end position="52"/>
    </location>
</feature>
<keyword evidence="1 2" id="KW-0539">Nucleus</keyword>
<dbReference type="Pfam" id="PF00046">
    <property type="entry name" value="Homeodomain"/>
    <property type="match status" value="1"/>
</dbReference>
<accession>A0AAD8BEC1</accession>
<comment type="caution">
    <text evidence="4">The sequence shown here is derived from an EMBL/GenBank/DDBJ whole genome shotgun (WGS) entry which is preliminary data.</text>
</comment>
<reference evidence="4" key="1">
    <citation type="journal article" date="2023" name="PLoS Negl. Trop. Dis.">
        <title>A genome sequence for Biomphalaria pfeifferi, the major vector snail for the human-infecting parasite Schistosoma mansoni.</title>
        <authorList>
            <person name="Bu L."/>
            <person name="Lu L."/>
            <person name="Laidemitt M.R."/>
            <person name="Zhang S.M."/>
            <person name="Mutuku M."/>
            <person name="Mkoji G."/>
            <person name="Steinauer M."/>
            <person name="Loker E.S."/>
        </authorList>
    </citation>
    <scope>NUCLEOTIDE SEQUENCE</scope>
    <source>
        <strain evidence="4">KasaAsao</strain>
    </source>
</reference>
<dbReference type="EMBL" id="JASAOG010000096">
    <property type="protein sequence ID" value="KAK0052284.1"/>
    <property type="molecule type" value="Genomic_DNA"/>
</dbReference>
<evidence type="ECO:0000256" key="1">
    <source>
        <dbReference type="PROSITE-ProRule" id="PRU00108"/>
    </source>
</evidence>
<dbReference type="InterPro" id="IPR009057">
    <property type="entry name" value="Homeodomain-like_sf"/>
</dbReference>
<dbReference type="CDD" id="cd00086">
    <property type="entry name" value="homeodomain"/>
    <property type="match status" value="1"/>
</dbReference>
<organism evidence="4 5">
    <name type="scientific">Biomphalaria pfeifferi</name>
    <name type="common">Bloodfluke planorb</name>
    <name type="synonym">Freshwater snail</name>
    <dbReference type="NCBI Taxonomy" id="112525"/>
    <lineage>
        <taxon>Eukaryota</taxon>
        <taxon>Metazoa</taxon>
        <taxon>Spiralia</taxon>
        <taxon>Lophotrochozoa</taxon>
        <taxon>Mollusca</taxon>
        <taxon>Gastropoda</taxon>
        <taxon>Heterobranchia</taxon>
        <taxon>Euthyneura</taxon>
        <taxon>Panpulmonata</taxon>
        <taxon>Hygrophila</taxon>
        <taxon>Lymnaeoidea</taxon>
        <taxon>Planorbidae</taxon>
        <taxon>Biomphalaria</taxon>
    </lineage>
</organism>
<dbReference type="SUPFAM" id="SSF46689">
    <property type="entry name" value="Homeodomain-like"/>
    <property type="match status" value="1"/>
</dbReference>
<comment type="subcellular location">
    <subcellularLocation>
        <location evidence="1 2">Nucleus</location>
    </subcellularLocation>
</comment>
<evidence type="ECO:0000256" key="2">
    <source>
        <dbReference type="RuleBase" id="RU000682"/>
    </source>
</evidence>
<evidence type="ECO:0000313" key="4">
    <source>
        <dbReference type="EMBL" id="KAK0052284.1"/>
    </source>
</evidence>
<keyword evidence="5" id="KW-1185">Reference proteome</keyword>
<dbReference type="GO" id="GO:0005634">
    <property type="term" value="C:nucleus"/>
    <property type="evidence" value="ECO:0007669"/>
    <property type="project" value="UniProtKB-SubCell"/>
</dbReference>
<dbReference type="Proteomes" id="UP001233172">
    <property type="component" value="Unassembled WGS sequence"/>
</dbReference>
<evidence type="ECO:0000259" key="3">
    <source>
        <dbReference type="PROSITE" id="PS50071"/>
    </source>
</evidence>
<proteinExistence type="predicted"/>
<reference evidence="4" key="2">
    <citation type="submission" date="2023-04" db="EMBL/GenBank/DDBJ databases">
        <authorList>
            <person name="Bu L."/>
            <person name="Lu L."/>
            <person name="Laidemitt M.R."/>
            <person name="Zhang S.M."/>
            <person name="Mutuku M."/>
            <person name="Mkoji G."/>
            <person name="Steinauer M."/>
            <person name="Loker E.S."/>
        </authorList>
    </citation>
    <scope>NUCLEOTIDE SEQUENCE</scope>
    <source>
        <strain evidence="4">KasaAsao</strain>
        <tissue evidence="4">Whole Snail</tissue>
    </source>
</reference>
<dbReference type="GO" id="GO:0003677">
    <property type="term" value="F:DNA binding"/>
    <property type="evidence" value="ECO:0007669"/>
    <property type="project" value="UniProtKB-UniRule"/>
</dbReference>
<sequence length="129" mass="14854">MLQKSPMGTNPDPQLNVNGYLLNVDHLTYLGSTVTNVKIWFQNRRARERRDKGGTQLQQSTVQKSFQPLTIPTVSWSVPTASNYVHYQQTLDFRSRYLVPSLGMYNTPEGNQVTEDCRDMKLHHLTDIQ</sequence>
<name>A0AAD8BEC1_BIOPF</name>
<dbReference type="AlphaFoldDB" id="A0AAD8BEC1"/>
<evidence type="ECO:0000313" key="5">
    <source>
        <dbReference type="Proteomes" id="UP001233172"/>
    </source>
</evidence>
<dbReference type="PROSITE" id="PS50071">
    <property type="entry name" value="HOMEOBOX_2"/>
    <property type="match status" value="1"/>
</dbReference>
<feature type="domain" description="Homeobox" evidence="3">
    <location>
        <begin position="30"/>
        <end position="51"/>
    </location>
</feature>